<evidence type="ECO:0000313" key="1">
    <source>
        <dbReference type="EMBL" id="THG54401.1"/>
    </source>
</evidence>
<evidence type="ECO:0000313" key="2">
    <source>
        <dbReference type="Proteomes" id="UP000305401"/>
    </source>
</evidence>
<dbReference type="Proteomes" id="UP000305401">
    <property type="component" value="Unassembled WGS sequence"/>
</dbReference>
<sequence length="408" mass="45701">MMNKVVIVMLMLIASVVCTRALPVRHKYSNPASGEFPILGWYSIRGLENQTPERYREMRQCGFNLSFPLIDSLSEVKAALEASRGTGIKIIAASAELAENPESVIAQIGSHPQLAGYFFKDEPNCSHYPELARFVDKVRSVDDTKLLYLNLFPTYAPEQLTGTSDYDEYVERYINELGTGFLSYDHYSITADSLGNIAMTGDYYKNLEIISKHARKAGIPFWAFALSTAHYSFPAATREHLRLQMFSNLAYGAQGVQYFTYWQFPGLGDSKDVPVTNAGERGSVWWLVRDLNREIQSLAPVFLEAEVVDVSHTGDSIPDGTKKLEKLPDAIKSLTSKGGAGLLVSHLRNGEYEYMMVVNRDIHNNQEVEVRAGQNVEFVVAGDEPLPVSAVSTKLWLAPGDYLLYRWR</sequence>
<accession>A0AC61S7T5</accession>
<name>A0AC61S7T5_9BACT</name>
<comment type="caution">
    <text evidence="1">The sequence shown here is derived from an EMBL/GenBank/DDBJ whole genome shotgun (WGS) entry which is preliminary data.</text>
</comment>
<gene>
    <name evidence="1" type="ORF">E5990_03010</name>
</gene>
<proteinExistence type="predicted"/>
<dbReference type="EMBL" id="SSTG01000020">
    <property type="protein sequence ID" value="THG54401.1"/>
    <property type="molecule type" value="Genomic_DNA"/>
</dbReference>
<organism evidence="1 2">
    <name type="scientific">Muribaculum caecicola</name>
    <dbReference type="NCBI Taxonomy" id="3038144"/>
    <lineage>
        <taxon>Bacteria</taxon>
        <taxon>Pseudomonadati</taxon>
        <taxon>Bacteroidota</taxon>
        <taxon>Bacteroidia</taxon>
        <taxon>Bacteroidales</taxon>
        <taxon>Muribaculaceae</taxon>
        <taxon>Muribaculum</taxon>
    </lineage>
</organism>
<keyword evidence="2" id="KW-1185">Reference proteome</keyword>
<protein>
    <submittedName>
        <fullName evidence="1">Uncharacterized protein</fullName>
    </submittedName>
</protein>
<reference evidence="1" key="1">
    <citation type="submission" date="2019-04" db="EMBL/GenBank/DDBJ databases">
        <title>Microbes associate with the intestines of laboratory mice.</title>
        <authorList>
            <person name="Navarre W."/>
            <person name="Wong E."/>
            <person name="Huang K.C."/>
            <person name="Tropini C."/>
            <person name="Ng K."/>
            <person name="Yu B."/>
        </authorList>
    </citation>
    <scope>NUCLEOTIDE SEQUENCE</scope>
    <source>
        <strain evidence="1">NM86_A22</strain>
    </source>
</reference>